<keyword evidence="5" id="KW-1185">Reference proteome</keyword>
<dbReference type="AlphaFoldDB" id="A0A240U6U0"/>
<sequence>MGQFSVLFVCMGNICRSPTAHGVFRQRVARAGLADQVRIDSAGTHSAHRGEPPDARAQAHARQRGYAMADLRSRQITDRDFYSFDLVLAMDDDNLSELQRRCPPEQQYRLRRMTEFCLRTSSPVVPDPYYGNAQGFEHVLDLLEDACDGLLAHVQRQLNPAP</sequence>
<dbReference type="OrthoDB" id="9784339at2"/>
<proteinExistence type="inferred from homology"/>
<dbReference type="Pfam" id="PF01451">
    <property type="entry name" value="LMWPc"/>
    <property type="match status" value="1"/>
</dbReference>
<name>A0A240U6U0_9BURK</name>
<gene>
    <name evidence="4" type="ORF">CBP34_17920</name>
</gene>
<evidence type="ECO:0000256" key="1">
    <source>
        <dbReference type="ARBA" id="ARBA00011063"/>
    </source>
</evidence>
<dbReference type="Proteomes" id="UP000194432">
    <property type="component" value="Chromosome 1"/>
</dbReference>
<organism evidence="4 5">
    <name type="scientific">Acidovorax carolinensis</name>
    <dbReference type="NCBI Taxonomy" id="553814"/>
    <lineage>
        <taxon>Bacteria</taxon>
        <taxon>Pseudomonadati</taxon>
        <taxon>Pseudomonadota</taxon>
        <taxon>Betaproteobacteria</taxon>
        <taxon>Burkholderiales</taxon>
        <taxon>Comamonadaceae</taxon>
        <taxon>Acidovorax</taxon>
    </lineage>
</organism>
<dbReference type="SMART" id="SM00226">
    <property type="entry name" value="LMWPc"/>
    <property type="match status" value="1"/>
</dbReference>
<dbReference type="KEGG" id="acin:CBP34_17920"/>
<evidence type="ECO:0000256" key="3">
    <source>
        <dbReference type="ARBA" id="ARBA00022912"/>
    </source>
</evidence>
<dbReference type="InterPro" id="IPR023485">
    <property type="entry name" value="Ptyr_pPase"/>
</dbReference>
<keyword evidence="2" id="KW-0378">Hydrolase</keyword>
<comment type="similarity">
    <text evidence="1">Belongs to the low molecular weight phosphotyrosine protein phosphatase family.</text>
</comment>
<dbReference type="GO" id="GO:0004725">
    <property type="term" value="F:protein tyrosine phosphatase activity"/>
    <property type="evidence" value="ECO:0007669"/>
    <property type="project" value="InterPro"/>
</dbReference>
<dbReference type="FunFam" id="3.40.50.2300:FF:000113">
    <property type="entry name" value="Low molecular weight protein-tyrosine-phosphatase"/>
    <property type="match status" value="1"/>
</dbReference>
<evidence type="ECO:0000256" key="2">
    <source>
        <dbReference type="ARBA" id="ARBA00022801"/>
    </source>
</evidence>
<dbReference type="InterPro" id="IPR052995">
    <property type="entry name" value="LMW-PTP"/>
</dbReference>
<protein>
    <submittedName>
        <fullName evidence="4">Phosphotyrosine protein phosphatase</fullName>
    </submittedName>
</protein>
<dbReference type="SUPFAM" id="SSF52788">
    <property type="entry name" value="Phosphotyrosine protein phosphatases I"/>
    <property type="match status" value="1"/>
</dbReference>
<dbReference type="PRINTS" id="PR00719">
    <property type="entry name" value="LMWPTPASE"/>
</dbReference>
<dbReference type="InterPro" id="IPR036196">
    <property type="entry name" value="Ptyr_pPase_sf"/>
</dbReference>
<evidence type="ECO:0000313" key="5">
    <source>
        <dbReference type="Proteomes" id="UP000194432"/>
    </source>
</evidence>
<dbReference type="CDD" id="cd16343">
    <property type="entry name" value="LMWPTP"/>
    <property type="match status" value="1"/>
</dbReference>
<dbReference type="PANTHER" id="PTHR47439:SF1">
    <property type="entry name" value="ACID PHOSPHATASE"/>
    <property type="match status" value="1"/>
</dbReference>
<accession>A0A240U6U0</accession>
<dbReference type="PANTHER" id="PTHR47439">
    <property type="entry name" value="LOW MOLECULAR WEIGHT PHOSPHOTYROSINE PROTEIN PHOSPHATASE-RELATED"/>
    <property type="match status" value="1"/>
</dbReference>
<dbReference type="KEGG" id="acip:CBP36_17570"/>
<accession>A0A240UFW0</accession>
<dbReference type="EMBL" id="CP021361">
    <property type="protein sequence ID" value="ART53164.1"/>
    <property type="molecule type" value="Genomic_DNA"/>
</dbReference>
<dbReference type="RefSeq" id="WP_086928328.1">
    <property type="nucleotide sequence ID" value="NZ_CP021361.1"/>
</dbReference>
<keyword evidence="3" id="KW-0904">Protein phosphatase</keyword>
<dbReference type="KEGG" id="acis:CBP35_01340"/>
<dbReference type="Gene3D" id="3.40.50.2300">
    <property type="match status" value="1"/>
</dbReference>
<reference evidence="4 5" key="1">
    <citation type="submission" date="2017-05" db="EMBL/GenBank/DDBJ databases">
        <title>Polyphasic characterization of four soil-derived phenanthrene-degrading Acidovorax strains and proposal of Acidovorax phenanthrenivorans sp. nov.</title>
        <authorList>
            <person name="Singleton D.R."/>
            <person name="Lee J."/>
            <person name="Dickey A.N."/>
            <person name="Stroud A."/>
            <person name="Scholl E.H."/>
            <person name="Wright F.A."/>
            <person name="Aitken M.D."/>
        </authorList>
    </citation>
    <scope>NUCLEOTIDE SEQUENCE [LARGE SCALE GENOMIC DNA]</scope>
    <source>
        <strain evidence="4">NA3</strain>
    </source>
</reference>
<dbReference type="InterPro" id="IPR017867">
    <property type="entry name" value="Tyr_phospatase_low_mol_wt"/>
</dbReference>
<evidence type="ECO:0000313" key="4">
    <source>
        <dbReference type="EMBL" id="ART53164.1"/>
    </source>
</evidence>